<name>A0ACC2F3R1_DALPE</name>
<organism evidence="1 2">
    <name type="scientific">Dallia pectoralis</name>
    <name type="common">Alaska blackfish</name>
    <dbReference type="NCBI Taxonomy" id="75939"/>
    <lineage>
        <taxon>Eukaryota</taxon>
        <taxon>Metazoa</taxon>
        <taxon>Chordata</taxon>
        <taxon>Craniata</taxon>
        <taxon>Vertebrata</taxon>
        <taxon>Euteleostomi</taxon>
        <taxon>Actinopterygii</taxon>
        <taxon>Neopterygii</taxon>
        <taxon>Teleostei</taxon>
        <taxon>Protacanthopterygii</taxon>
        <taxon>Esociformes</taxon>
        <taxon>Umbridae</taxon>
        <taxon>Dallia</taxon>
    </lineage>
</organism>
<dbReference type="Proteomes" id="UP001157502">
    <property type="component" value="Chromosome 35"/>
</dbReference>
<evidence type="ECO:0000313" key="2">
    <source>
        <dbReference type="Proteomes" id="UP001157502"/>
    </source>
</evidence>
<proteinExistence type="predicted"/>
<accession>A0ACC2F3R1</accession>
<evidence type="ECO:0000313" key="1">
    <source>
        <dbReference type="EMBL" id="KAJ7985996.1"/>
    </source>
</evidence>
<dbReference type="EMBL" id="CM055762">
    <property type="protein sequence ID" value="KAJ7985996.1"/>
    <property type="molecule type" value="Genomic_DNA"/>
</dbReference>
<protein>
    <submittedName>
        <fullName evidence="1">Uncharacterized protein</fullName>
    </submittedName>
</protein>
<gene>
    <name evidence="1" type="ORF">DPEC_G00346250</name>
</gene>
<keyword evidence="2" id="KW-1185">Reference proteome</keyword>
<sequence length="109" mass="12187">MQHRFLPSLDTGRLDGDGGWRFLFHSVITRATAASAATGFSSVGSRRIHSPRSPSLLLTPLLSRWRFQGRSLCPLPFSHLLPPPRYCHLHIYVHHMLSSSTLPLCRGGE</sequence>
<reference evidence="1" key="1">
    <citation type="submission" date="2021-05" db="EMBL/GenBank/DDBJ databases">
        <authorList>
            <person name="Pan Q."/>
            <person name="Jouanno E."/>
            <person name="Zahm M."/>
            <person name="Klopp C."/>
            <person name="Cabau C."/>
            <person name="Louis A."/>
            <person name="Berthelot C."/>
            <person name="Parey E."/>
            <person name="Roest Crollius H."/>
            <person name="Montfort J."/>
            <person name="Robinson-Rechavi M."/>
            <person name="Bouchez O."/>
            <person name="Lampietro C."/>
            <person name="Lopez Roques C."/>
            <person name="Donnadieu C."/>
            <person name="Postlethwait J."/>
            <person name="Bobe J."/>
            <person name="Dillon D."/>
            <person name="Chandos A."/>
            <person name="von Hippel F."/>
            <person name="Guiguen Y."/>
        </authorList>
    </citation>
    <scope>NUCLEOTIDE SEQUENCE</scope>
    <source>
        <strain evidence="1">YG-Jan2019</strain>
    </source>
</reference>
<comment type="caution">
    <text evidence="1">The sequence shown here is derived from an EMBL/GenBank/DDBJ whole genome shotgun (WGS) entry which is preliminary data.</text>
</comment>